<keyword evidence="1" id="KW-0808">Transferase</keyword>
<dbReference type="InterPro" id="IPR011386">
    <property type="entry name" value="Put_ATP-NAD_kin"/>
</dbReference>
<evidence type="ECO:0000313" key="2">
    <source>
        <dbReference type="Proteomes" id="UP001059950"/>
    </source>
</evidence>
<dbReference type="Proteomes" id="UP001059950">
    <property type="component" value="Chromosome"/>
</dbReference>
<dbReference type="Pfam" id="PF01513">
    <property type="entry name" value="NAD_kinase"/>
    <property type="match status" value="1"/>
</dbReference>
<protein>
    <submittedName>
        <fullName evidence="1">ATP-NAD kinase family protein</fullName>
    </submittedName>
</protein>
<keyword evidence="1" id="KW-0418">Kinase</keyword>
<proteinExistence type="predicted"/>
<dbReference type="GO" id="GO:0016301">
    <property type="term" value="F:kinase activity"/>
    <property type="evidence" value="ECO:0007669"/>
    <property type="project" value="UniProtKB-KW"/>
</dbReference>
<evidence type="ECO:0000313" key="1">
    <source>
        <dbReference type="EMBL" id="UTW01749.1"/>
    </source>
</evidence>
<organism evidence="1 2">
    <name type="scientific">Amphritea atlantica</name>
    <dbReference type="NCBI Taxonomy" id="355243"/>
    <lineage>
        <taxon>Bacteria</taxon>
        <taxon>Pseudomonadati</taxon>
        <taxon>Pseudomonadota</taxon>
        <taxon>Gammaproteobacteria</taxon>
        <taxon>Oceanospirillales</taxon>
        <taxon>Oceanospirillaceae</taxon>
        <taxon>Amphritea</taxon>
    </lineage>
</organism>
<dbReference type="Gene3D" id="3.40.50.10330">
    <property type="entry name" value="Probable inorganic polyphosphate/atp-NAD kinase, domain 1"/>
    <property type="match status" value="1"/>
</dbReference>
<dbReference type="PANTHER" id="PTHR40697:SF2">
    <property type="entry name" value="ATP-NAD KINASE-RELATED"/>
    <property type="match status" value="1"/>
</dbReference>
<dbReference type="InterPro" id="IPR039065">
    <property type="entry name" value="AcoX-like"/>
</dbReference>
<dbReference type="InterPro" id="IPR002504">
    <property type="entry name" value="NADK"/>
</dbReference>
<reference evidence="1" key="1">
    <citation type="submission" date="2021-04" db="EMBL/GenBank/DDBJ databases">
        <title>Oceanospirillales bacteria with DddD are important DMSP degraders in coastal seawater.</title>
        <authorList>
            <person name="Liu J."/>
        </authorList>
    </citation>
    <scope>NUCLEOTIDE SEQUENCE</scope>
    <source>
        <strain evidence="1">GY6</strain>
    </source>
</reference>
<dbReference type="SUPFAM" id="SSF111331">
    <property type="entry name" value="NAD kinase/diacylglycerol kinase-like"/>
    <property type="match status" value="1"/>
</dbReference>
<dbReference type="PIRSF" id="PIRSF016907">
    <property type="entry name" value="Kin_ATP-NAD"/>
    <property type="match status" value="1"/>
</dbReference>
<name>A0ABY5GPQ6_9GAMM</name>
<dbReference type="EMBL" id="CP073344">
    <property type="protein sequence ID" value="UTW01749.1"/>
    <property type="molecule type" value="Genomic_DNA"/>
</dbReference>
<dbReference type="InterPro" id="IPR016064">
    <property type="entry name" value="NAD/diacylglycerol_kinase_sf"/>
</dbReference>
<accession>A0ABY5GPQ6</accession>
<sequence length="370" mass="39412">MFRLGLIVNPLAGVGGSVGLKGSDGEDTALKALAMGAEPKANLRTQQALEPLAGLDIELITYPGEMGEESARIAGFQPRVIGTITAGHTCADDTERAAREMAEQGVDLILFAGGDGTARNICHAIGDSTPVLGIPAGVKIHSGVYTVTPKAAGEVVAMLVRGELVTLADQEVRDIDEVAFREGRVRAKYYGELLVPEEGRFLQHVKNGGREVEELVLDDIAADFAENMQDNVRYIMGSGSTVQALMDHLGLENTLLGVDLIENGQLIGQDLTAQQLLDLTGGYDTRLVITVIGGQGHIIGRGNQQLSAELLKRLGRENIIVVATKSKIKALEGRPLIVDSGDAALNHQLSGLIRIVTGYRDAILYRVADY</sequence>
<dbReference type="Pfam" id="PF20143">
    <property type="entry name" value="NAD_kinase_C"/>
    <property type="match status" value="1"/>
</dbReference>
<keyword evidence="2" id="KW-1185">Reference proteome</keyword>
<dbReference type="InterPro" id="IPR017438">
    <property type="entry name" value="ATP-NAD_kinase_N"/>
</dbReference>
<dbReference type="PANTHER" id="PTHR40697">
    <property type="entry name" value="ACETOIN CATABOLISM PROTEIN X"/>
    <property type="match status" value="1"/>
</dbReference>
<gene>
    <name evidence="1" type="ORF">KDX31_10200</name>
</gene>